<dbReference type="Gene3D" id="2.130.10.10">
    <property type="entry name" value="YVTN repeat-like/Quinoprotein amine dehydrogenase"/>
    <property type="match status" value="1"/>
</dbReference>
<dbReference type="InterPro" id="IPR015943">
    <property type="entry name" value="WD40/YVTN_repeat-like_dom_sf"/>
</dbReference>
<comment type="caution">
    <text evidence="1">The sequence shown here is derived from an EMBL/GenBank/DDBJ whole genome shotgun (WGS) entry which is preliminary data.</text>
</comment>
<gene>
    <name evidence="1" type="ORF">ENV79_02660</name>
</gene>
<dbReference type="InterPro" id="IPR011048">
    <property type="entry name" value="Haem_d1_sf"/>
</dbReference>
<name>A0A7V5XZR8_UNCW3</name>
<evidence type="ECO:0008006" key="2">
    <source>
        <dbReference type="Google" id="ProtNLM"/>
    </source>
</evidence>
<accession>A0A7V5XZR8</accession>
<dbReference type="EMBL" id="DTHS01000018">
    <property type="protein sequence ID" value="HHR48529.1"/>
    <property type="molecule type" value="Genomic_DNA"/>
</dbReference>
<sequence length="125" mass="14409">MKLLNFIKKIYRLSERKKAKNGRRFIFFTFLCSLLPAFLFSQWLETTIYLSDSFSGMTYPQAFTYNTTNNKIYVGGEEGNCVIVIDGETNQKIARIPVEEVFIPFAGIQPIIRSISPMGEVTMFR</sequence>
<evidence type="ECO:0000313" key="1">
    <source>
        <dbReference type="EMBL" id="HHR48529.1"/>
    </source>
</evidence>
<organism evidence="1">
    <name type="scientific">candidate division WOR-3 bacterium</name>
    <dbReference type="NCBI Taxonomy" id="2052148"/>
    <lineage>
        <taxon>Bacteria</taxon>
        <taxon>Bacteria division WOR-3</taxon>
    </lineage>
</organism>
<reference evidence="1" key="1">
    <citation type="journal article" date="2020" name="mSystems">
        <title>Genome- and Community-Level Interaction Insights into Carbon Utilization and Element Cycling Functions of Hydrothermarchaeota in Hydrothermal Sediment.</title>
        <authorList>
            <person name="Zhou Z."/>
            <person name="Liu Y."/>
            <person name="Xu W."/>
            <person name="Pan J."/>
            <person name="Luo Z.H."/>
            <person name="Li M."/>
        </authorList>
    </citation>
    <scope>NUCLEOTIDE SEQUENCE [LARGE SCALE GENOMIC DNA]</scope>
    <source>
        <strain evidence="1">SpSt-791</strain>
    </source>
</reference>
<dbReference type="AlphaFoldDB" id="A0A7V5XZR8"/>
<proteinExistence type="predicted"/>
<dbReference type="SUPFAM" id="SSF51004">
    <property type="entry name" value="C-terminal (heme d1) domain of cytochrome cd1-nitrite reductase"/>
    <property type="match status" value="1"/>
</dbReference>
<protein>
    <recommendedName>
        <fullName evidence="2">YncE family protein</fullName>
    </recommendedName>
</protein>